<name>A0A8S3TRP0_MYTED</name>
<dbReference type="Gene3D" id="2.60.120.200">
    <property type="match status" value="2"/>
</dbReference>
<feature type="domain" description="MAM" evidence="3">
    <location>
        <begin position="172"/>
        <end position="327"/>
    </location>
</feature>
<dbReference type="PANTHER" id="PTHR23282">
    <property type="entry name" value="APICAL ENDOSOMAL GLYCOPROTEIN PRECURSOR"/>
    <property type="match status" value="1"/>
</dbReference>
<evidence type="ECO:0000313" key="4">
    <source>
        <dbReference type="EMBL" id="CAG2236373.1"/>
    </source>
</evidence>
<feature type="domain" description="MAM" evidence="3">
    <location>
        <begin position="9"/>
        <end position="167"/>
    </location>
</feature>
<comment type="caution">
    <text evidence="4">The sequence shown here is derived from an EMBL/GenBank/DDBJ whole genome shotgun (WGS) entry which is preliminary data.</text>
</comment>
<dbReference type="InterPro" id="IPR051560">
    <property type="entry name" value="MAM_domain-containing"/>
</dbReference>
<dbReference type="EMBL" id="CAJPWZ010002352">
    <property type="protein sequence ID" value="CAG2236373.1"/>
    <property type="molecule type" value="Genomic_DNA"/>
</dbReference>
<dbReference type="Pfam" id="PF00629">
    <property type="entry name" value="MAM"/>
    <property type="match status" value="2"/>
</dbReference>
<feature type="region of interest" description="Disordered" evidence="1">
    <location>
        <begin position="694"/>
        <end position="723"/>
    </location>
</feature>
<dbReference type="CDD" id="cd06263">
    <property type="entry name" value="MAM"/>
    <property type="match status" value="2"/>
</dbReference>
<keyword evidence="2" id="KW-0472">Membrane</keyword>
<reference evidence="4" key="1">
    <citation type="submission" date="2021-03" db="EMBL/GenBank/DDBJ databases">
        <authorList>
            <person name="Bekaert M."/>
        </authorList>
    </citation>
    <scope>NUCLEOTIDE SEQUENCE</scope>
</reference>
<organism evidence="4 5">
    <name type="scientific">Mytilus edulis</name>
    <name type="common">Blue mussel</name>
    <dbReference type="NCBI Taxonomy" id="6550"/>
    <lineage>
        <taxon>Eukaryota</taxon>
        <taxon>Metazoa</taxon>
        <taxon>Spiralia</taxon>
        <taxon>Lophotrochozoa</taxon>
        <taxon>Mollusca</taxon>
        <taxon>Bivalvia</taxon>
        <taxon>Autobranchia</taxon>
        <taxon>Pteriomorphia</taxon>
        <taxon>Mytilida</taxon>
        <taxon>Mytiloidea</taxon>
        <taxon>Mytilidae</taxon>
        <taxon>Mytilinae</taxon>
        <taxon>Mytilus</taxon>
    </lineage>
</organism>
<dbReference type="GO" id="GO:0016020">
    <property type="term" value="C:membrane"/>
    <property type="evidence" value="ECO:0007669"/>
    <property type="project" value="InterPro"/>
</dbReference>
<dbReference type="Proteomes" id="UP000683360">
    <property type="component" value="Unassembled WGS sequence"/>
</dbReference>
<dbReference type="SMART" id="SM00137">
    <property type="entry name" value="MAM"/>
    <property type="match status" value="2"/>
</dbReference>
<dbReference type="OrthoDB" id="6175317at2759"/>
<feature type="region of interest" description="Disordered" evidence="1">
    <location>
        <begin position="886"/>
        <end position="907"/>
    </location>
</feature>
<keyword evidence="2" id="KW-1133">Transmembrane helix</keyword>
<dbReference type="SUPFAM" id="SSF49899">
    <property type="entry name" value="Concanavalin A-like lectins/glucanases"/>
    <property type="match status" value="2"/>
</dbReference>
<dbReference type="InterPro" id="IPR000998">
    <property type="entry name" value="MAM_dom"/>
</dbReference>
<protein>
    <recommendedName>
        <fullName evidence="3">MAM domain-containing protein</fullName>
    </recommendedName>
</protein>
<dbReference type="PROSITE" id="PS50060">
    <property type="entry name" value="MAM_2"/>
    <property type="match status" value="2"/>
</dbReference>
<keyword evidence="2" id="KW-0812">Transmembrane</keyword>
<dbReference type="InterPro" id="IPR013320">
    <property type="entry name" value="ConA-like_dom_sf"/>
</dbReference>
<evidence type="ECO:0000259" key="3">
    <source>
        <dbReference type="PROSITE" id="PS50060"/>
    </source>
</evidence>
<sequence length="907" mass="102437">MIVLIVSSLDCNFEKDTCKWIVEEESEYMWTVITGGTHQNKTRPVVDHSYRFYDGNYIYLNASNIEPGQKSNFTSVTVSSEGDACFTFWFHMYGNENGTLNVYLVSENLTEKLWSRSGNEPDLWQLAFVDISMLDPYKITLEGVRGSTNRGDIAVDDISLLPGSCNKRAFTLDCNFEADKCNWLASSETSYIWTSRPSTDPILDHTFGTVDGHYIHLEGEKLPARSTSELTSTIINPDGDICFTFWYYYNRDDQGPLRVYTESGNTTHSHWSHSGNFQDAWKYANFTISKSEPYRIIFKGYSGTGLITTSQECHNIDESLSLNECSKYYLQFNDTSLAFDPEVDNCSFVYQDVQTSITTSCNDMNNSDICTFDLLEQIKEDHDHSHRCFQSNWLSVEYRCEAEVPFTSKSSIEVEDTTTVALDFTSRDDSSAATTVPLLITSEALSQVVETTVPLLSTSDGVSQGLIVGLAIGSFVLVFIVAVICLIRRFLMEKYNLEKIENLQGNDNTGHQTIALQQSSSPPQYEVLQSTNNQYACTNIAMTNSNEIINNVQFEDERKQIAPLENETRNKNETKVNQYDVIDPTVITSSCRSTEDKSVETENHTVLDQKETELDRSKIPDETQSYDVTRTINAVGPHACTGFHSRVDETVVTKSEDGSKHIVPLEDESKEKFETKGNQYEEIDPTAITSVCHSIGDKPRETENNTVLDQKGTESDRSKLSDKTQSYDLTRTINAEHNNSVMSKVGPHACAGGHLRDDKTVVTETDDESKHIAPLEDETKGKFETKGNQYEEIDHIANISVWHSTEDKPSVINNYTVLDPKETGFDRSKIINNKQSYELAKPDRAENDEYGMSKEGTYDCAGRSNHNELENIYNHAIDNVYDSGSHERKDFGNENAYDHFVRQKDGR</sequence>
<dbReference type="PANTHER" id="PTHR23282:SF101">
    <property type="entry name" value="MAM DOMAIN-CONTAINING PROTEIN"/>
    <property type="match status" value="1"/>
</dbReference>
<feature type="compositionally biased region" description="Basic and acidic residues" evidence="1">
    <location>
        <begin position="711"/>
        <end position="722"/>
    </location>
</feature>
<accession>A0A8S3TRP0</accession>
<dbReference type="PRINTS" id="PR00020">
    <property type="entry name" value="MAMDOMAIN"/>
</dbReference>
<feature type="transmembrane region" description="Helical" evidence="2">
    <location>
        <begin position="466"/>
        <end position="487"/>
    </location>
</feature>
<dbReference type="AlphaFoldDB" id="A0A8S3TRP0"/>
<evidence type="ECO:0000256" key="2">
    <source>
        <dbReference type="SAM" id="Phobius"/>
    </source>
</evidence>
<evidence type="ECO:0000256" key="1">
    <source>
        <dbReference type="SAM" id="MobiDB-lite"/>
    </source>
</evidence>
<evidence type="ECO:0000313" key="5">
    <source>
        <dbReference type="Proteomes" id="UP000683360"/>
    </source>
</evidence>
<keyword evidence="5" id="KW-1185">Reference proteome</keyword>
<proteinExistence type="predicted"/>
<gene>
    <name evidence="4" type="ORF">MEDL_48895</name>
</gene>